<dbReference type="InterPro" id="IPR050300">
    <property type="entry name" value="GDXG_lipolytic_enzyme"/>
</dbReference>
<gene>
    <name evidence="3" type="ORF">K6753_03525</name>
</gene>
<dbReference type="Gene3D" id="3.40.50.1820">
    <property type="entry name" value="alpha/beta hydrolase"/>
    <property type="match status" value="1"/>
</dbReference>
<dbReference type="PROSITE" id="PS51257">
    <property type="entry name" value="PROKAR_LIPOPROTEIN"/>
    <property type="match status" value="1"/>
</dbReference>
<comment type="caution">
    <text evidence="3">The sequence shown here is derived from an EMBL/GenBank/DDBJ whole genome shotgun (WGS) entry which is preliminary data.</text>
</comment>
<evidence type="ECO:0000313" key="4">
    <source>
        <dbReference type="Proteomes" id="UP001430954"/>
    </source>
</evidence>
<dbReference type="GO" id="GO:0016787">
    <property type="term" value="F:hydrolase activity"/>
    <property type="evidence" value="ECO:0007669"/>
    <property type="project" value="UniProtKB-KW"/>
</dbReference>
<accession>A0ABS7T411</accession>
<dbReference type="RefSeq" id="WP_223674782.1">
    <property type="nucleotide sequence ID" value="NZ_JAINZW010000001.1"/>
</dbReference>
<dbReference type="SUPFAM" id="SSF53474">
    <property type="entry name" value="alpha/beta-Hydrolases"/>
    <property type="match status" value="1"/>
</dbReference>
<sequence>MTLISRTLAIPALALGTLLTTGCESLLFRYANRGLPPPEASVVYAPDRGLQLDIYRPQGISEGAAPTVVFFYGGGWQRGERGQYQFVGRQLARHGVLAIVADYRTFPEAVFPAFVDDGARAVAWASMHAGAYGGDARRLFVAGHSAGAQIAALLGTDPVYLDAHGLSPSQLAGVIGLAGPYDFEITGRYRDVFGPPSQWPQAQAVRHVTGDEPPFLLIHGEDDRVVEARDSRQLARRLREAGGDASVVMLPDAGHSAPVLGLYDPRRAPAVLPAILGFVRGGDPDRGAAVAPGTR</sequence>
<dbReference type="EMBL" id="JAINZW010000001">
    <property type="protein sequence ID" value="MBZ4038609.1"/>
    <property type="molecule type" value="Genomic_DNA"/>
</dbReference>
<organism evidence="3 4">
    <name type="scientific">Novilysobacter selenitireducens</name>
    <dbReference type="NCBI Taxonomy" id="2872639"/>
    <lineage>
        <taxon>Bacteria</taxon>
        <taxon>Pseudomonadati</taxon>
        <taxon>Pseudomonadota</taxon>
        <taxon>Gammaproteobacteria</taxon>
        <taxon>Lysobacterales</taxon>
        <taxon>Lysobacteraceae</taxon>
        <taxon>Novilysobacter</taxon>
    </lineage>
</organism>
<keyword evidence="1 3" id="KW-0378">Hydrolase</keyword>
<dbReference type="InterPro" id="IPR049492">
    <property type="entry name" value="BD-FAE-like_dom"/>
</dbReference>
<evidence type="ECO:0000256" key="1">
    <source>
        <dbReference type="ARBA" id="ARBA00022801"/>
    </source>
</evidence>
<dbReference type="PANTHER" id="PTHR48081">
    <property type="entry name" value="AB HYDROLASE SUPERFAMILY PROTEIN C4A8.06C"/>
    <property type="match status" value="1"/>
</dbReference>
<dbReference type="PANTHER" id="PTHR48081:SF9">
    <property type="entry name" value="CARBOXYLESTERASE"/>
    <property type="match status" value="1"/>
</dbReference>
<keyword evidence="4" id="KW-1185">Reference proteome</keyword>
<evidence type="ECO:0000313" key="3">
    <source>
        <dbReference type="EMBL" id="MBZ4038609.1"/>
    </source>
</evidence>
<name>A0ABS7T411_9GAMM</name>
<evidence type="ECO:0000259" key="2">
    <source>
        <dbReference type="Pfam" id="PF20434"/>
    </source>
</evidence>
<dbReference type="Pfam" id="PF20434">
    <property type="entry name" value="BD-FAE"/>
    <property type="match status" value="1"/>
</dbReference>
<reference evidence="3 4" key="1">
    <citation type="submission" date="2021-09" db="EMBL/GenBank/DDBJ databases">
        <title>Lysobacter sp. 13A isolated from the river sediment.</title>
        <authorList>
            <person name="Liu H."/>
            <person name="Li S."/>
            <person name="Mao S."/>
        </authorList>
    </citation>
    <scope>NUCLEOTIDE SEQUENCE [LARGE SCALE GENOMIC DNA]</scope>
    <source>
        <strain evidence="3 4">13A</strain>
    </source>
</reference>
<dbReference type="InterPro" id="IPR029058">
    <property type="entry name" value="AB_hydrolase_fold"/>
</dbReference>
<dbReference type="Proteomes" id="UP001430954">
    <property type="component" value="Unassembled WGS sequence"/>
</dbReference>
<proteinExistence type="predicted"/>
<protein>
    <submittedName>
        <fullName evidence="3">Alpha/beta hydrolase</fullName>
    </submittedName>
</protein>
<feature type="domain" description="BD-FAE-like" evidence="2">
    <location>
        <begin position="52"/>
        <end position="238"/>
    </location>
</feature>